<feature type="transmembrane region" description="Helical" evidence="6">
    <location>
        <begin position="14"/>
        <end position="32"/>
    </location>
</feature>
<proteinExistence type="inferred from homology"/>
<evidence type="ECO:0000313" key="7">
    <source>
        <dbReference type="EnsemblMetazoa" id="CJA05013.1"/>
    </source>
</evidence>
<dbReference type="PANTHER" id="PTHR22945:SF90">
    <property type="entry name" value="G_PROTEIN_RECEP_F1_2 DOMAIN-CONTAINING PROTEIN"/>
    <property type="match status" value="1"/>
</dbReference>
<feature type="transmembrane region" description="Helical" evidence="6">
    <location>
        <begin position="128"/>
        <end position="149"/>
    </location>
</feature>
<feature type="transmembrane region" description="Helical" evidence="6">
    <location>
        <begin position="44"/>
        <end position="67"/>
    </location>
</feature>
<dbReference type="SUPFAM" id="SSF81321">
    <property type="entry name" value="Family A G protein-coupled receptor-like"/>
    <property type="match status" value="1"/>
</dbReference>
<protein>
    <submittedName>
        <fullName evidence="7">Uncharacterized protein</fullName>
    </submittedName>
</protein>
<dbReference type="GO" id="GO:0016020">
    <property type="term" value="C:membrane"/>
    <property type="evidence" value="ECO:0007669"/>
    <property type="project" value="UniProtKB-SubCell"/>
</dbReference>
<dbReference type="EnsemblMetazoa" id="CJA05013.1">
    <property type="protein sequence ID" value="CJA05013.1"/>
    <property type="gene ID" value="WBGene00124217"/>
</dbReference>
<evidence type="ECO:0000256" key="3">
    <source>
        <dbReference type="ARBA" id="ARBA00022692"/>
    </source>
</evidence>
<dbReference type="Pfam" id="PF10317">
    <property type="entry name" value="7TM_GPCR_Srd"/>
    <property type="match status" value="1"/>
</dbReference>
<sequence>MSDLLLFICLTHDVVAVLGMSCNILLIYLALFQSPRVMRSYSTLIVNFAITDFFACFFDLCVQQRLIPAGLTLGYVSNGPCKYLGTNACYVGYSLLLHFISHSLWSLLVSFSYRCYILYKPSPTRQLLCLLVLLIYMPSLFQWISFLWAQDEPAEIMEILHQKFPMYDLNEETVTGTKDIMCFSALYTILHMTLPISPVYTCILMLRRKIVARLSFKGVHISKNTKNLHTQLLMALTYQAIIPGINLVSISSYAIGQIGLYNHPALEYFTFTSVLFVPLLSPMASFIFVSHYRRFILRNVLKLAKIEPQETSITSTYNSIPLTG</sequence>
<accession>A0A8R1DK45</accession>
<dbReference type="PANTHER" id="PTHR22945">
    <property type="entry name" value="SERPENTINE RECEPTOR, CLASS D DELTA"/>
    <property type="match status" value="1"/>
</dbReference>
<comment type="subcellular location">
    <subcellularLocation>
        <location evidence="1">Membrane</location>
        <topology evidence="1">Multi-pass membrane protein</topology>
    </subcellularLocation>
</comment>
<dbReference type="InterPro" id="IPR050920">
    <property type="entry name" value="Nematode_rcpt-like_delta"/>
</dbReference>
<evidence type="ECO:0000256" key="5">
    <source>
        <dbReference type="ARBA" id="ARBA00023136"/>
    </source>
</evidence>
<dbReference type="Proteomes" id="UP000005237">
    <property type="component" value="Unassembled WGS sequence"/>
</dbReference>
<feature type="transmembrane region" description="Helical" evidence="6">
    <location>
        <begin position="95"/>
        <end position="116"/>
    </location>
</feature>
<evidence type="ECO:0000256" key="4">
    <source>
        <dbReference type="ARBA" id="ARBA00022989"/>
    </source>
</evidence>
<dbReference type="AlphaFoldDB" id="A0A8R1DK45"/>
<feature type="transmembrane region" description="Helical" evidence="6">
    <location>
        <begin position="185"/>
        <end position="206"/>
    </location>
</feature>
<evidence type="ECO:0000313" key="8">
    <source>
        <dbReference type="Proteomes" id="UP000005237"/>
    </source>
</evidence>
<evidence type="ECO:0000256" key="2">
    <source>
        <dbReference type="ARBA" id="ARBA00009166"/>
    </source>
</evidence>
<name>A0A8R1DK45_CAEJA</name>
<feature type="transmembrane region" description="Helical" evidence="6">
    <location>
        <begin position="268"/>
        <end position="289"/>
    </location>
</feature>
<dbReference type="OMA" id="FICLTHD"/>
<evidence type="ECO:0000256" key="6">
    <source>
        <dbReference type="SAM" id="Phobius"/>
    </source>
</evidence>
<reference evidence="7" key="2">
    <citation type="submission" date="2022-06" db="UniProtKB">
        <authorList>
            <consortium name="EnsemblMetazoa"/>
        </authorList>
    </citation>
    <scope>IDENTIFICATION</scope>
    <source>
        <strain evidence="7">DF5081</strain>
    </source>
</reference>
<comment type="similarity">
    <text evidence="2">Belongs to the nematode receptor-like protein srd family.</text>
</comment>
<keyword evidence="4 6" id="KW-1133">Transmembrane helix</keyword>
<feature type="transmembrane region" description="Helical" evidence="6">
    <location>
        <begin position="232"/>
        <end position="256"/>
    </location>
</feature>
<keyword evidence="5 6" id="KW-0472">Membrane</keyword>
<evidence type="ECO:0000256" key="1">
    <source>
        <dbReference type="ARBA" id="ARBA00004141"/>
    </source>
</evidence>
<organism evidence="7 8">
    <name type="scientific">Caenorhabditis japonica</name>
    <dbReference type="NCBI Taxonomy" id="281687"/>
    <lineage>
        <taxon>Eukaryota</taxon>
        <taxon>Metazoa</taxon>
        <taxon>Ecdysozoa</taxon>
        <taxon>Nematoda</taxon>
        <taxon>Chromadorea</taxon>
        <taxon>Rhabditida</taxon>
        <taxon>Rhabditina</taxon>
        <taxon>Rhabditomorpha</taxon>
        <taxon>Rhabditoidea</taxon>
        <taxon>Rhabditidae</taxon>
        <taxon>Peloderinae</taxon>
        <taxon>Caenorhabditis</taxon>
    </lineage>
</organism>
<reference evidence="8" key="1">
    <citation type="submission" date="2010-08" db="EMBL/GenBank/DDBJ databases">
        <authorList>
            <consortium name="Caenorhabditis japonica Sequencing Consortium"/>
            <person name="Wilson R.K."/>
        </authorList>
    </citation>
    <scope>NUCLEOTIDE SEQUENCE [LARGE SCALE GENOMIC DNA]</scope>
    <source>
        <strain evidence="8">DF5081</strain>
    </source>
</reference>
<dbReference type="InterPro" id="IPR019421">
    <property type="entry name" value="7TM_GPCR_serpentine_rcpt_Srd"/>
</dbReference>
<keyword evidence="8" id="KW-1185">Reference proteome</keyword>
<keyword evidence="3 6" id="KW-0812">Transmembrane</keyword>